<dbReference type="InterPro" id="IPR020904">
    <property type="entry name" value="Sc_DH/Rdtase_CS"/>
</dbReference>
<dbReference type="GO" id="GO:0048038">
    <property type="term" value="F:quinone binding"/>
    <property type="evidence" value="ECO:0007669"/>
    <property type="project" value="TreeGrafter"/>
</dbReference>
<comment type="similarity">
    <text evidence="1">Belongs to the short-chain dehydrogenases/reductases (SDR) family.</text>
</comment>
<dbReference type="GO" id="GO:0006633">
    <property type="term" value="P:fatty acid biosynthetic process"/>
    <property type="evidence" value="ECO:0007669"/>
    <property type="project" value="TreeGrafter"/>
</dbReference>
<gene>
    <name evidence="4" type="ORF">ARMOST_19030</name>
</gene>
<dbReference type="SUPFAM" id="SSF51735">
    <property type="entry name" value="NAD(P)-binding Rossmann-fold domains"/>
    <property type="match status" value="1"/>
</dbReference>
<dbReference type="InterPro" id="IPR005123">
    <property type="entry name" value="Oxoglu/Fe-dep_dioxygenase_dom"/>
</dbReference>
<dbReference type="InterPro" id="IPR036291">
    <property type="entry name" value="NAD(P)-bd_dom_sf"/>
</dbReference>
<evidence type="ECO:0000256" key="1">
    <source>
        <dbReference type="ARBA" id="ARBA00006484"/>
    </source>
</evidence>
<accession>A0A284S3E5</accession>
<dbReference type="PANTHER" id="PTHR42760">
    <property type="entry name" value="SHORT-CHAIN DEHYDROGENASES/REDUCTASES FAMILY MEMBER"/>
    <property type="match status" value="1"/>
</dbReference>
<protein>
    <recommendedName>
        <fullName evidence="3">Fe2OG dioxygenase domain-containing protein</fullName>
    </recommendedName>
</protein>
<feature type="domain" description="Fe2OG dioxygenase" evidence="3">
    <location>
        <begin position="386"/>
        <end position="493"/>
    </location>
</feature>
<dbReference type="FunFam" id="3.40.50.720:FF:000084">
    <property type="entry name" value="Short-chain dehydrogenase reductase"/>
    <property type="match status" value="1"/>
</dbReference>
<dbReference type="Proteomes" id="UP000219338">
    <property type="component" value="Unassembled WGS sequence"/>
</dbReference>
<dbReference type="Pfam" id="PF13640">
    <property type="entry name" value="2OG-FeII_Oxy_3"/>
    <property type="match status" value="1"/>
</dbReference>
<evidence type="ECO:0000313" key="5">
    <source>
        <dbReference type="Proteomes" id="UP000219338"/>
    </source>
</evidence>
<proteinExistence type="inferred from homology"/>
<dbReference type="GO" id="GO:0016616">
    <property type="term" value="F:oxidoreductase activity, acting on the CH-OH group of donors, NAD or NADP as acceptor"/>
    <property type="evidence" value="ECO:0007669"/>
    <property type="project" value="TreeGrafter"/>
</dbReference>
<dbReference type="PRINTS" id="PR00080">
    <property type="entry name" value="SDRFAMILY"/>
</dbReference>
<name>A0A284S3E5_ARMOS</name>
<dbReference type="PROSITE" id="PS51471">
    <property type="entry name" value="FE2OG_OXY"/>
    <property type="match status" value="1"/>
</dbReference>
<evidence type="ECO:0000256" key="2">
    <source>
        <dbReference type="ARBA" id="ARBA00022857"/>
    </source>
</evidence>
<dbReference type="EMBL" id="FUEG01000029">
    <property type="protein sequence ID" value="SJL15530.1"/>
    <property type="molecule type" value="Genomic_DNA"/>
</dbReference>
<dbReference type="Gene3D" id="2.60.120.620">
    <property type="entry name" value="q2cbj1_9rhob like domain"/>
    <property type="match status" value="1"/>
</dbReference>
<dbReference type="InterPro" id="IPR044862">
    <property type="entry name" value="Pro_4_hyd_alph_FE2OG_OXY"/>
</dbReference>
<dbReference type="Pfam" id="PF13561">
    <property type="entry name" value="adh_short_C2"/>
    <property type="match status" value="1"/>
</dbReference>
<dbReference type="PRINTS" id="PR00081">
    <property type="entry name" value="GDHRDH"/>
</dbReference>
<dbReference type="PANTHER" id="PTHR42760:SF121">
    <property type="entry name" value="3-OXOACYL-(ACYL-CARRIER-PROTEIN) REDUCTASE"/>
    <property type="match status" value="1"/>
</dbReference>
<dbReference type="PROSITE" id="PS00061">
    <property type="entry name" value="ADH_SHORT"/>
    <property type="match status" value="1"/>
</dbReference>
<evidence type="ECO:0000259" key="3">
    <source>
        <dbReference type="PROSITE" id="PS51471"/>
    </source>
</evidence>
<reference evidence="5" key="1">
    <citation type="journal article" date="2017" name="Nat. Ecol. Evol.">
        <title>Genome expansion and lineage-specific genetic innovations in the forest pathogenic fungi Armillaria.</title>
        <authorList>
            <person name="Sipos G."/>
            <person name="Prasanna A.N."/>
            <person name="Walter M.C."/>
            <person name="O'Connor E."/>
            <person name="Balint B."/>
            <person name="Krizsan K."/>
            <person name="Kiss B."/>
            <person name="Hess J."/>
            <person name="Varga T."/>
            <person name="Slot J."/>
            <person name="Riley R."/>
            <person name="Boka B."/>
            <person name="Rigling D."/>
            <person name="Barry K."/>
            <person name="Lee J."/>
            <person name="Mihaltcheva S."/>
            <person name="LaButti K."/>
            <person name="Lipzen A."/>
            <person name="Waldron R."/>
            <person name="Moloney N.M."/>
            <person name="Sperisen C."/>
            <person name="Kredics L."/>
            <person name="Vagvoelgyi C."/>
            <person name="Patrignani A."/>
            <person name="Fitzpatrick D."/>
            <person name="Nagy I."/>
            <person name="Doyle S."/>
            <person name="Anderson J.B."/>
            <person name="Grigoriev I.V."/>
            <person name="Gueldener U."/>
            <person name="Muensterkoetter M."/>
            <person name="Nagy L.G."/>
        </authorList>
    </citation>
    <scope>NUCLEOTIDE SEQUENCE [LARGE SCALE GENOMIC DNA]</scope>
    <source>
        <strain evidence="5">C18/9</strain>
    </source>
</reference>
<dbReference type="OrthoDB" id="498125at2759"/>
<keyword evidence="5" id="KW-1185">Reference proteome</keyword>
<dbReference type="AlphaFoldDB" id="A0A284S3E5"/>
<evidence type="ECO:0000313" key="4">
    <source>
        <dbReference type="EMBL" id="SJL15530.1"/>
    </source>
</evidence>
<keyword evidence="2" id="KW-0521">NADP</keyword>
<sequence>MSSAKGVAVVTGAAQGIGKAIALRLADDGFDVAVNDLPLPEKITKLKEVEEEIIRKGRRSAIFPGDVSSDIDVKGMVEGTVNTLGGLDVMVANAAICRNANILDYTVDQWDQSFAVNARGCFLCYQYAAKQMVKQGRGGRIIGCSSSAGKQGLPMMSLYGATKSAIRGLTQGAALDLGKYGITVNAYAPGAVDTEMCRDAALQQGDMNELIKTNVARSALDYIGQPEDIAGLVSYLASKESRYMTASQELEHPVLAYLDLNAHIQNRAIKRQSIVRDSPVIEALNNVASNPFVSYTLESGYSECEFMGLGETSFGTLGYPRIDVIRSQSAPSSFGKGNQTVTDPTYRNGHEINAEGIKRPQYTYRSFDEIQAHLKVALEGTLFVGKEVAVRLYKLALYDKGGHFDWHRDSTHGDDHHDTVLVALNTAWKGGALHLRHGGEETVVDMQPKVKKADGKPQPKVHLKAVAFYTDVEHKVEPVTEGVRIILQYDVFVSEPSRSSTPNCDLEGSILDMVVFHSHMGCLYHDNELQAPSGLSKEFSLLALVDAIQEIIDSGTEEVGIPLRHLYRQASIRKEYLKGIDAVIYARLGEVFEVELVPVILEETSVGGKWTGEEFSVYKALGDKCEEDGSPRKKAKISTEFHLSALSDLVEISRTDYIEHMGNESQEADCRYFGGGLFLRSKNAAAQ</sequence>
<dbReference type="STRING" id="47428.A0A284S3E5"/>
<dbReference type="InterPro" id="IPR002347">
    <property type="entry name" value="SDR_fam"/>
</dbReference>
<dbReference type="Gene3D" id="3.40.50.720">
    <property type="entry name" value="NAD(P)-binding Rossmann-like Domain"/>
    <property type="match status" value="1"/>
</dbReference>
<organism evidence="4 5">
    <name type="scientific">Armillaria ostoyae</name>
    <name type="common">Armillaria root rot fungus</name>
    <dbReference type="NCBI Taxonomy" id="47428"/>
    <lineage>
        <taxon>Eukaryota</taxon>
        <taxon>Fungi</taxon>
        <taxon>Dikarya</taxon>
        <taxon>Basidiomycota</taxon>
        <taxon>Agaricomycotina</taxon>
        <taxon>Agaricomycetes</taxon>
        <taxon>Agaricomycetidae</taxon>
        <taxon>Agaricales</taxon>
        <taxon>Marasmiineae</taxon>
        <taxon>Physalacriaceae</taxon>
        <taxon>Armillaria</taxon>
    </lineage>
</organism>